<evidence type="ECO:0000313" key="5">
    <source>
        <dbReference type="EMBL" id="MVB09796.1"/>
    </source>
</evidence>
<dbReference type="SUPFAM" id="SSF160527">
    <property type="entry name" value="V-type ATPase subunit E-like"/>
    <property type="match status" value="1"/>
</dbReference>
<accession>A0A6N8HVI2</accession>
<evidence type="ECO:0000313" key="6">
    <source>
        <dbReference type="Proteomes" id="UP000469440"/>
    </source>
</evidence>
<sequence length="199" mass="21760">MTGLDKIIQDIVSESDSAVNAQLEKARAQAEELRSKAEREAVEQCAAVGRRAEQEAAMIRERAESAAALRTRKAVLGAKQQLIAEIIDKAKQSLYALPEDEYFKLILKMAVKYAPPRTGEILFSPADRKRLPADFEKALNEAVGGKGASLRVSGQTRNIDGGFVLSYGGIEENCSFSALFDARRDELQDKVNRLVFAGG</sequence>
<dbReference type="GO" id="GO:0046961">
    <property type="term" value="F:proton-transporting ATPase activity, rotational mechanism"/>
    <property type="evidence" value="ECO:0007669"/>
    <property type="project" value="InterPro"/>
</dbReference>
<dbReference type="OrthoDB" id="1734087at2"/>
<keyword evidence="6" id="KW-1185">Reference proteome</keyword>
<keyword evidence="2" id="KW-0813">Transport</keyword>
<proteinExistence type="inferred from homology"/>
<dbReference type="GO" id="GO:0033178">
    <property type="term" value="C:proton-transporting two-sector ATPase complex, catalytic domain"/>
    <property type="evidence" value="ECO:0007669"/>
    <property type="project" value="InterPro"/>
</dbReference>
<dbReference type="AlphaFoldDB" id="A0A6N8HVI2"/>
<evidence type="ECO:0000256" key="2">
    <source>
        <dbReference type="ARBA" id="ARBA00022448"/>
    </source>
</evidence>
<protein>
    <submittedName>
        <fullName evidence="5">V-type proton ATPase subunit E</fullName>
    </submittedName>
</protein>
<evidence type="ECO:0000256" key="3">
    <source>
        <dbReference type="ARBA" id="ARBA00023065"/>
    </source>
</evidence>
<dbReference type="RefSeq" id="WP_156989684.1">
    <property type="nucleotide sequence ID" value="NZ_VWXL01000014.1"/>
</dbReference>
<feature type="coiled-coil region" evidence="4">
    <location>
        <begin position="16"/>
        <end position="43"/>
    </location>
</feature>
<dbReference type="Pfam" id="PF01991">
    <property type="entry name" value="vATP-synt_E"/>
    <property type="match status" value="1"/>
</dbReference>
<dbReference type="EMBL" id="VWXL01000014">
    <property type="protein sequence ID" value="MVB09796.1"/>
    <property type="molecule type" value="Genomic_DNA"/>
</dbReference>
<name>A0A6N8HVI2_9FIRM</name>
<reference evidence="5 6" key="1">
    <citation type="submission" date="2019-09" db="EMBL/GenBank/DDBJ databases">
        <title>Genome sequence of Clostridium sp. EA1.</title>
        <authorList>
            <person name="Poehlein A."/>
            <person name="Bengelsdorf F.R."/>
            <person name="Daniel R."/>
        </authorList>
    </citation>
    <scope>NUCLEOTIDE SEQUENCE [LARGE SCALE GENOMIC DNA]</scope>
    <source>
        <strain evidence="5 6">EA1</strain>
    </source>
</reference>
<dbReference type="InterPro" id="IPR002842">
    <property type="entry name" value="ATPase_V1_Esu"/>
</dbReference>
<gene>
    <name evidence="5" type="primary">atpE_1</name>
    <name evidence="5" type="ORF">CAFE_04610</name>
</gene>
<evidence type="ECO:0000256" key="4">
    <source>
        <dbReference type="SAM" id="Coils"/>
    </source>
</evidence>
<evidence type="ECO:0000256" key="1">
    <source>
        <dbReference type="ARBA" id="ARBA00005901"/>
    </source>
</evidence>
<organism evidence="5 6">
    <name type="scientific">Caproicibacter fermentans</name>
    <dbReference type="NCBI Taxonomy" id="2576756"/>
    <lineage>
        <taxon>Bacteria</taxon>
        <taxon>Bacillati</taxon>
        <taxon>Bacillota</taxon>
        <taxon>Clostridia</taxon>
        <taxon>Eubacteriales</taxon>
        <taxon>Acutalibacteraceae</taxon>
        <taxon>Caproicibacter</taxon>
    </lineage>
</organism>
<keyword evidence="3" id="KW-0406">Ion transport</keyword>
<comment type="similarity">
    <text evidence="1">Belongs to the V-ATPase E subunit family.</text>
</comment>
<dbReference type="Gene3D" id="1.20.5.620">
    <property type="entry name" value="F1F0 ATP synthase subunit B, membrane domain"/>
    <property type="match status" value="1"/>
</dbReference>
<dbReference type="Proteomes" id="UP000469440">
    <property type="component" value="Unassembled WGS sequence"/>
</dbReference>
<comment type="caution">
    <text evidence="5">The sequence shown here is derived from an EMBL/GenBank/DDBJ whole genome shotgun (WGS) entry which is preliminary data.</text>
</comment>
<keyword evidence="4" id="KW-0175">Coiled coil</keyword>